<dbReference type="CDD" id="cd08023">
    <property type="entry name" value="GH16_laminarinase_like"/>
    <property type="match status" value="1"/>
</dbReference>
<evidence type="ECO:0000259" key="3">
    <source>
        <dbReference type="PROSITE" id="PS51762"/>
    </source>
</evidence>
<dbReference type="EMBL" id="OC871572">
    <property type="protein sequence ID" value="CAD7635494.1"/>
    <property type="molecule type" value="Genomic_DNA"/>
</dbReference>
<evidence type="ECO:0000256" key="1">
    <source>
        <dbReference type="ARBA" id="ARBA00006865"/>
    </source>
</evidence>
<dbReference type="PANTHER" id="PTHR10963:SF55">
    <property type="entry name" value="GLYCOSIDE HYDROLASE FAMILY 16 PROTEIN"/>
    <property type="match status" value="1"/>
</dbReference>
<accession>A0A7R9L5X4</accession>
<dbReference type="PANTHER" id="PTHR10963">
    <property type="entry name" value="GLYCOSYL HYDROLASE-RELATED"/>
    <property type="match status" value="1"/>
</dbReference>
<dbReference type="SUPFAM" id="SSF49899">
    <property type="entry name" value="Concanavalin A-like lectins/glucanases"/>
    <property type="match status" value="1"/>
</dbReference>
<feature type="domain" description="GH16" evidence="3">
    <location>
        <begin position="19"/>
        <end position="276"/>
    </location>
</feature>
<evidence type="ECO:0000313" key="5">
    <source>
        <dbReference type="Proteomes" id="UP000759131"/>
    </source>
</evidence>
<sequence length="276" mass="31540">MMLSVIFLLSATLLSGCAADWHQVWSEEFNGSGSPSDAEWWYQTGGGGWGNNELEFYTQKHTNNARVENGHLVIQARVEEQGGRHFTSARMDSHKGWTYGKFEARAKLPKGKHLWPAIWMMPQSDVYGSWAASGEIDIMEARGQKPRVTQGTIHHGGVAPNNVWHGSGERDLGVDFSADFHLFSIEWDRNGIKWLVDGKEYHYEGINKNMWSGKGPNPYNHNVAPFDQPFHWILNIAVGGNFFPESQYGKQVTVEEARHWEKPTMEIDYLRVYQWK</sequence>
<dbReference type="GO" id="GO:0005975">
    <property type="term" value="P:carbohydrate metabolic process"/>
    <property type="evidence" value="ECO:0007669"/>
    <property type="project" value="InterPro"/>
</dbReference>
<reference evidence="4" key="1">
    <citation type="submission" date="2020-11" db="EMBL/GenBank/DDBJ databases">
        <authorList>
            <person name="Tran Van P."/>
        </authorList>
    </citation>
    <scope>NUCLEOTIDE SEQUENCE</scope>
</reference>
<evidence type="ECO:0000313" key="4">
    <source>
        <dbReference type="EMBL" id="CAD7635494.1"/>
    </source>
</evidence>
<name>A0A7R9L5X4_9ACAR</name>
<keyword evidence="2" id="KW-0732">Signal</keyword>
<dbReference type="Proteomes" id="UP000759131">
    <property type="component" value="Unassembled WGS sequence"/>
</dbReference>
<evidence type="ECO:0000256" key="2">
    <source>
        <dbReference type="SAM" id="SignalP"/>
    </source>
</evidence>
<feature type="chain" id="PRO_5035591820" description="GH16 domain-containing protein" evidence="2">
    <location>
        <begin position="20"/>
        <end position="276"/>
    </location>
</feature>
<gene>
    <name evidence="4" type="ORF">OSB1V03_LOCUS15885</name>
</gene>
<dbReference type="PROSITE" id="PS51762">
    <property type="entry name" value="GH16_2"/>
    <property type="match status" value="1"/>
</dbReference>
<feature type="signal peptide" evidence="2">
    <location>
        <begin position="1"/>
        <end position="19"/>
    </location>
</feature>
<dbReference type="InterPro" id="IPR050546">
    <property type="entry name" value="Glycosyl_Hydrlase_16"/>
</dbReference>
<dbReference type="OrthoDB" id="4781at2759"/>
<protein>
    <recommendedName>
        <fullName evidence="3">GH16 domain-containing protein</fullName>
    </recommendedName>
</protein>
<comment type="similarity">
    <text evidence="1">Belongs to the glycosyl hydrolase 16 family.</text>
</comment>
<dbReference type="InterPro" id="IPR013320">
    <property type="entry name" value="ConA-like_dom_sf"/>
</dbReference>
<dbReference type="AlphaFoldDB" id="A0A7R9L5X4"/>
<dbReference type="EMBL" id="CAJPIZ010016997">
    <property type="protein sequence ID" value="CAG2115924.1"/>
    <property type="molecule type" value="Genomic_DNA"/>
</dbReference>
<dbReference type="InterPro" id="IPR000757">
    <property type="entry name" value="Beta-glucanase-like"/>
</dbReference>
<organism evidence="4">
    <name type="scientific">Medioppia subpectinata</name>
    <dbReference type="NCBI Taxonomy" id="1979941"/>
    <lineage>
        <taxon>Eukaryota</taxon>
        <taxon>Metazoa</taxon>
        <taxon>Ecdysozoa</taxon>
        <taxon>Arthropoda</taxon>
        <taxon>Chelicerata</taxon>
        <taxon>Arachnida</taxon>
        <taxon>Acari</taxon>
        <taxon>Acariformes</taxon>
        <taxon>Sarcoptiformes</taxon>
        <taxon>Oribatida</taxon>
        <taxon>Brachypylina</taxon>
        <taxon>Oppioidea</taxon>
        <taxon>Oppiidae</taxon>
        <taxon>Medioppia</taxon>
    </lineage>
</organism>
<dbReference type="Gene3D" id="2.60.120.200">
    <property type="match status" value="1"/>
</dbReference>
<keyword evidence="5" id="KW-1185">Reference proteome</keyword>
<dbReference type="GO" id="GO:0004553">
    <property type="term" value="F:hydrolase activity, hydrolyzing O-glycosyl compounds"/>
    <property type="evidence" value="ECO:0007669"/>
    <property type="project" value="InterPro"/>
</dbReference>
<dbReference type="Pfam" id="PF00722">
    <property type="entry name" value="Glyco_hydro_16"/>
    <property type="match status" value="1"/>
</dbReference>
<proteinExistence type="inferred from homology"/>